<dbReference type="GO" id="GO:0071269">
    <property type="term" value="P:L-homocysteine biosynthetic process"/>
    <property type="evidence" value="ECO:0007669"/>
    <property type="project" value="TreeGrafter"/>
</dbReference>
<dbReference type="Gene3D" id="3.90.1150.10">
    <property type="entry name" value="Aspartate Aminotransferase, domain 1"/>
    <property type="match status" value="1"/>
</dbReference>
<dbReference type="InterPro" id="IPR015421">
    <property type="entry name" value="PyrdxlP-dep_Trfase_major"/>
</dbReference>
<dbReference type="Pfam" id="PF01053">
    <property type="entry name" value="Cys_Met_Meta_PP"/>
    <property type="match status" value="1"/>
</dbReference>
<evidence type="ECO:0000313" key="7">
    <source>
        <dbReference type="EMBL" id="REH98553.1"/>
    </source>
</evidence>
<dbReference type="FunFam" id="3.40.640.10:FF:000035">
    <property type="entry name" value="O-succinylhomoserine sulfhydrylase"/>
    <property type="match status" value="1"/>
</dbReference>
<dbReference type="PANTHER" id="PTHR43797:SF2">
    <property type="entry name" value="HOMOCYSTEINE_CYSTEINE SYNTHASE"/>
    <property type="match status" value="1"/>
</dbReference>
<dbReference type="SUPFAM" id="SSF53383">
    <property type="entry name" value="PLP-dependent transferases"/>
    <property type="match status" value="1"/>
</dbReference>
<dbReference type="EMBL" id="QKXQ01000139">
    <property type="protein sequence ID" value="REH98553.1"/>
    <property type="molecule type" value="Genomic_DNA"/>
</dbReference>
<name>A0A3E0IRF6_9STAP</name>
<feature type="modified residue" description="N6-(pyridoxal phosphate)lysine" evidence="5">
    <location>
        <position position="207"/>
    </location>
</feature>
<evidence type="ECO:0000256" key="1">
    <source>
        <dbReference type="ARBA" id="ARBA00001933"/>
    </source>
</evidence>
<evidence type="ECO:0000256" key="5">
    <source>
        <dbReference type="PIRSR" id="PIRSR001434-2"/>
    </source>
</evidence>
<reference evidence="7 8" key="1">
    <citation type="journal article" date="2018" name="Vet. Microbiol.">
        <title>Characterisation of Staphylococcus felis isolated from cats using whole genome sequencing.</title>
        <authorList>
            <person name="Worthing K."/>
            <person name="Pang S."/>
            <person name="Trott D.J."/>
            <person name="Abraham S."/>
            <person name="Coombs G.W."/>
            <person name="Jordan D."/>
            <person name="McIntyre L."/>
            <person name="Davies M.R."/>
            <person name="Norris J."/>
        </authorList>
    </citation>
    <scope>NUCLEOTIDE SEQUENCE [LARGE SCALE GENOMIC DNA]</scope>
    <source>
        <strain evidence="7 8">F9</strain>
    </source>
</reference>
<dbReference type="PANTHER" id="PTHR43797">
    <property type="entry name" value="HOMOCYSTEINE/CYSTEINE SYNTHASE"/>
    <property type="match status" value="1"/>
</dbReference>
<keyword evidence="3 7" id="KW-0808">Transferase</keyword>
<dbReference type="PIRSF" id="PIRSF001434">
    <property type="entry name" value="CGS"/>
    <property type="match status" value="1"/>
</dbReference>
<sequence>MTNYQFETLQLHSGQEVDSATNSRALPIYQTTSFTFDDTTHAAQLFGLKEEGNIYTRLMNPTTAVLETRLAELEGGVAGVAVASGMAAITYAIQSVAQSGQHIIASETLYGGTHTLFTHTLPKFGIEVTLVDTKDPNRVKKAIKDETRGIFVETIGNPEGNVEDIESLASLAHEAGIPLIVDNTFATPYLCRPIAHGANIVVHSATKFIGGHGTTMGGVIIDGGNFDWRNGKFPSLTEPDPSYHGIVFVDAFQEAALAFKIRTTLLRDTGASLSPFNAFMLTQGLETLSLRVERHVENAEKVARYLKQHPLVAWVKYAGLETSEYYSLKQRYLPKGAGAVFTFGIKGGYEAGRQFIEGLELFSLLANVGDAKSLVIHPASTTHQQLTVDEQRAAGIEPETIRLSIGIEHIDDILSDLDKGFKAIKKD</sequence>
<dbReference type="RefSeq" id="WP_116093918.1">
    <property type="nucleotide sequence ID" value="NZ_QKXQ01000139.1"/>
</dbReference>
<evidence type="ECO:0000256" key="4">
    <source>
        <dbReference type="ARBA" id="ARBA00022898"/>
    </source>
</evidence>
<dbReference type="GO" id="GO:0003961">
    <property type="term" value="F:O-acetylhomoserine aminocarboxypropyltransferase activity"/>
    <property type="evidence" value="ECO:0007669"/>
    <property type="project" value="UniProtKB-EC"/>
</dbReference>
<comment type="caution">
    <text evidence="7">The sequence shown here is derived from an EMBL/GenBank/DDBJ whole genome shotgun (WGS) entry which is preliminary data.</text>
</comment>
<dbReference type="GO" id="GO:0004124">
    <property type="term" value="F:cysteine synthase activity"/>
    <property type="evidence" value="ECO:0007669"/>
    <property type="project" value="TreeGrafter"/>
</dbReference>
<gene>
    <name evidence="7" type="ORF">DOS83_03370</name>
</gene>
<proteinExistence type="inferred from homology"/>
<dbReference type="OrthoDB" id="9803887at2"/>
<dbReference type="InterPro" id="IPR000277">
    <property type="entry name" value="Cys/Met-Metab_PyrdxlP-dep_enz"/>
</dbReference>
<dbReference type="NCBIfam" id="TIGR01326">
    <property type="entry name" value="OAH_OAS_sulfhy"/>
    <property type="match status" value="1"/>
</dbReference>
<dbReference type="GO" id="GO:0006535">
    <property type="term" value="P:cysteine biosynthetic process from serine"/>
    <property type="evidence" value="ECO:0007669"/>
    <property type="project" value="TreeGrafter"/>
</dbReference>
<evidence type="ECO:0000313" key="8">
    <source>
        <dbReference type="Proteomes" id="UP000256562"/>
    </source>
</evidence>
<dbReference type="InterPro" id="IPR015424">
    <property type="entry name" value="PyrdxlP-dep_Trfase"/>
</dbReference>
<comment type="cofactor">
    <cofactor evidence="1 6">
        <name>pyridoxal 5'-phosphate</name>
        <dbReference type="ChEBI" id="CHEBI:597326"/>
    </cofactor>
</comment>
<dbReference type="GO" id="GO:0019346">
    <property type="term" value="P:transsulfuration"/>
    <property type="evidence" value="ECO:0007669"/>
    <property type="project" value="InterPro"/>
</dbReference>
<dbReference type="GO" id="GO:0005737">
    <property type="term" value="C:cytoplasm"/>
    <property type="evidence" value="ECO:0007669"/>
    <property type="project" value="TreeGrafter"/>
</dbReference>
<dbReference type="InterPro" id="IPR015422">
    <property type="entry name" value="PyrdxlP-dep_Trfase_small"/>
</dbReference>
<dbReference type="CDD" id="cd00614">
    <property type="entry name" value="CGS_like"/>
    <property type="match status" value="1"/>
</dbReference>
<evidence type="ECO:0000256" key="6">
    <source>
        <dbReference type="RuleBase" id="RU362118"/>
    </source>
</evidence>
<dbReference type="Gene3D" id="3.40.640.10">
    <property type="entry name" value="Type I PLP-dependent aspartate aminotransferase-like (Major domain)"/>
    <property type="match status" value="1"/>
</dbReference>
<evidence type="ECO:0000256" key="3">
    <source>
        <dbReference type="ARBA" id="ARBA00022679"/>
    </source>
</evidence>
<dbReference type="EC" id="2.5.1.49" evidence="7"/>
<keyword evidence="4 5" id="KW-0663">Pyridoxal phosphate</keyword>
<dbReference type="GO" id="GO:0030170">
    <property type="term" value="F:pyridoxal phosphate binding"/>
    <property type="evidence" value="ECO:0007669"/>
    <property type="project" value="InterPro"/>
</dbReference>
<dbReference type="Proteomes" id="UP000256562">
    <property type="component" value="Unassembled WGS sequence"/>
</dbReference>
<evidence type="ECO:0000256" key="2">
    <source>
        <dbReference type="ARBA" id="ARBA00009077"/>
    </source>
</evidence>
<dbReference type="InterPro" id="IPR006235">
    <property type="entry name" value="OAc-hSer/O-AcSer_sulfhydrylase"/>
</dbReference>
<protein>
    <submittedName>
        <fullName evidence="7">Bifunctional O-acetylhomoserine aminocarboxypropyltransferase/cysteine synthase</fullName>
        <ecNumber evidence="7">2.5.1.49</ecNumber>
    </submittedName>
</protein>
<organism evidence="7 8">
    <name type="scientific">Staphylococcus felis</name>
    <dbReference type="NCBI Taxonomy" id="46127"/>
    <lineage>
        <taxon>Bacteria</taxon>
        <taxon>Bacillati</taxon>
        <taxon>Bacillota</taxon>
        <taxon>Bacilli</taxon>
        <taxon>Bacillales</taxon>
        <taxon>Staphylococcaceae</taxon>
        <taxon>Staphylococcus</taxon>
    </lineage>
</organism>
<comment type="similarity">
    <text evidence="2 6">Belongs to the trans-sulfuration enzymes family.</text>
</comment>
<dbReference type="AlphaFoldDB" id="A0A3E0IRF6"/>
<accession>A0A3E0IRF6</accession>